<dbReference type="KEGG" id="dwd:DSCW_29040"/>
<accession>A0A5K7ZHC4</accession>
<feature type="region of interest" description="Disordered" evidence="1">
    <location>
        <begin position="339"/>
        <end position="361"/>
    </location>
</feature>
<dbReference type="AlphaFoldDB" id="A0A5K7ZHC4"/>
<evidence type="ECO:0000313" key="2">
    <source>
        <dbReference type="EMBL" id="BBO75487.1"/>
    </source>
</evidence>
<evidence type="ECO:0000256" key="1">
    <source>
        <dbReference type="SAM" id="MobiDB-lite"/>
    </source>
</evidence>
<proteinExistence type="predicted"/>
<keyword evidence="3" id="KW-1185">Reference proteome</keyword>
<organism evidence="2 3">
    <name type="scientific">Desulfosarcina widdelii</name>
    <dbReference type="NCBI Taxonomy" id="947919"/>
    <lineage>
        <taxon>Bacteria</taxon>
        <taxon>Pseudomonadati</taxon>
        <taxon>Thermodesulfobacteriota</taxon>
        <taxon>Desulfobacteria</taxon>
        <taxon>Desulfobacterales</taxon>
        <taxon>Desulfosarcinaceae</taxon>
        <taxon>Desulfosarcina</taxon>
    </lineage>
</organism>
<dbReference type="Proteomes" id="UP000427769">
    <property type="component" value="Chromosome"/>
</dbReference>
<dbReference type="EMBL" id="AP021875">
    <property type="protein sequence ID" value="BBO75487.1"/>
    <property type="molecule type" value="Genomic_DNA"/>
</dbReference>
<protein>
    <submittedName>
        <fullName evidence="2">Uncharacterized protein</fullName>
    </submittedName>
</protein>
<evidence type="ECO:0000313" key="3">
    <source>
        <dbReference type="Proteomes" id="UP000427769"/>
    </source>
</evidence>
<dbReference type="InterPro" id="IPR021730">
    <property type="entry name" value="YdbH"/>
</dbReference>
<sequence length="892" mass="96099">MLAGQYLPVEKIRQLGFADFNGRISRIGLYRTAAGPFIFGQAHRPAIVIRSVELDYSPGELRRRKIGCVRIDDVTVNALVTPHGIVLPGLEGIHSGKKTPEEPSVSGGLPAGLGKIFGKIEIRSARILLQWGQSTYRIPFDVDIAPEPSDPTKLTAEVRLFPGEQRVALKLRADLANGTGALSLNGSAIHLDRFADLFHRVPNLDLSGTLNLNASAQVQTQPFAISDVSIDAAWHDGRLKVGNASIMPEADNAPATFSAFSANLADWQIDVSGAQLQTPARVAVKTVKASIGLAGDVRTISGQADLTVLPFGIRCPETVTLANRVPLPLVFDIHNSASGGWSASCHTPEKEETDQKEEAERADQLDLTVKGLRLQSQVPRFKLEVGIEAEAMQASWQMGMPGIRAAAFGIEVWGDSARIEGRVAVKAPFFDVSWQTDVRLDLPAATLDGHGLAGDLANLEMSVGARQDADAAPVVQGRLRMSDGRLRHDSAGFELAGLRLDLPYGLNTPAGTAQGRFSVKRMRYGVHSLGSLDGRVTRSTDAYLFSATHSSDLFPEMTAAIEGSVQLSESADPVAVLRMKVPPYSLAAGADLGRLIPAMEDVALSGTVSAGATASVSKRGMQGDCKLTITDGLLELAPKQIRVEGIDATIHFPELPRIRSAPAQTLQFSRAAMGSIVVDGGRFDFQVESPDTLLVEKGRLSWCGGKVDAQSLRIAAKRQNYQISLYCQRLGLSQILEQLGAVNAKGSGTVNGRIPVLYSNGSIRFDDGFLFSTPGEEGQIQLTGTEILTRGIPPETPQFAQVELAREALKDYNYKWAKLGMTTEGETLIMRLQFDGKPAKPLPFVYKKEIGSFVRVEAGSQGSVFQGISLDVNLKLPLNRLLQYKDIVDMID</sequence>
<dbReference type="Pfam" id="PF11739">
    <property type="entry name" value="YdbH-like"/>
    <property type="match status" value="1"/>
</dbReference>
<gene>
    <name evidence="2" type="ORF">DSCW_29040</name>
</gene>
<name>A0A5K7ZHC4_9BACT</name>
<reference evidence="2 3" key="1">
    <citation type="submission" date="2019-11" db="EMBL/GenBank/DDBJ databases">
        <title>Comparative genomics of hydrocarbon-degrading Desulfosarcina strains.</title>
        <authorList>
            <person name="Watanabe M."/>
            <person name="Kojima H."/>
            <person name="Fukui M."/>
        </authorList>
    </citation>
    <scope>NUCLEOTIDE SEQUENCE [LARGE SCALE GENOMIC DNA]</scope>
    <source>
        <strain evidence="2 3">PP31</strain>
    </source>
</reference>